<comment type="caution">
    <text evidence="3">The sequence shown here is derived from an EMBL/GenBank/DDBJ whole genome shotgun (WGS) entry which is preliminary data.</text>
</comment>
<name>A0AAV6L6D1_9ERIC</name>
<sequence>MKNQLADARTTAAKAEAELKKMKKEEKDKLRHADAKGYEAGIKRAALEYTQIAHKMVNEELEVRLPNIYSRGYTAGADAMAGVMVIQPESGFLRQLPEPVIPDLELPYTEDECAPLPPEEDEDEEMAEGVVQERPAEDEEPNENRGSSGRFGEMLTLDRRPSRGSWLLLRSATDPPK</sequence>
<keyword evidence="1" id="KW-0175">Coiled coil</keyword>
<dbReference type="AlphaFoldDB" id="A0AAV6L6D1"/>
<proteinExistence type="predicted"/>
<evidence type="ECO:0000256" key="2">
    <source>
        <dbReference type="SAM" id="MobiDB-lite"/>
    </source>
</evidence>
<dbReference type="Proteomes" id="UP000823749">
    <property type="component" value="Chromosome 2"/>
</dbReference>
<evidence type="ECO:0000313" key="4">
    <source>
        <dbReference type="Proteomes" id="UP000823749"/>
    </source>
</evidence>
<evidence type="ECO:0000256" key="1">
    <source>
        <dbReference type="SAM" id="Coils"/>
    </source>
</evidence>
<organism evidence="3 4">
    <name type="scientific">Rhododendron griersonianum</name>
    <dbReference type="NCBI Taxonomy" id="479676"/>
    <lineage>
        <taxon>Eukaryota</taxon>
        <taxon>Viridiplantae</taxon>
        <taxon>Streptophyta</taxon>
        <taxon>Embryophyta</taxon>
        <taxon>Tracheophyta</taxon>
        <taxon>Spermatophyta</taxon>
        <taxon>Magnoliopsida</taxon>
        <taxon>eudicotyledons</taxon>
        <taxon>Gunneridae</taxon>
        <taxon>Pentapetalae</taxon>
        <taxon>asterids</taxon>
        <taxon>Ericales</taxon>
        <taxon>Ericaceae</taxon>
        <taxon>Ericoideae</taxon>
        <taxon>Rhodoreae</taxon>
        <taxon>Rhododendron</taxon>
    </lineage>
</organism>
<feature type="region of interest" description="Disordered" evidence="2">
    <location>
        <begin position="104"/>
        <end position="177"/>
    </location>
</feature>
<feature type="compositionally biased region" description="Acidic residues" evidence="2">
    <location>
        <begin position="108"/>
        <end position="127"/>
    </location>
</feature>
<evidence type="ECO:0000313" key="3">
    <source>
        <dbReference type="EMBL" id="KAG5560451.1"/>
    </source>
</evidence>
<feature type="coiled-coil region" evidence="1">
    <location>
        <begin position="5"/>
        <end position="36"/>
    </location>
</feature>
<protein>
    <submittedName>
        <fullName evidence="3">Uncharacterized protein</fullName>
    </submittedName>
</protein>
<keyword evidence="4" id="KW-1185">Reference proteome</keyword>
<accession>A0AAV6L6D1</accession>
<dbReference type="EMBL" id="JACTNZ010000002">
    <property type="protein sequence ID" value="KAG5560451.1"/>
    <property type="molecule type" value="Genomic_DNA"/>
</dbReference>
<reference evidence="3" key="1">
    <citation type="submission" date="2020-08" db="EMBL/GenBank/DDBJ databases">
        <title>Plant Genome Project.</title>
        <authorList>
            <person name="Zhang R.-G."/>
        </authorList>
    </citation>
    <scope>NUCLEOTIDE SEQUENCE</scope>
    <source>
        <strain evidence="3">WSP0</strain>
        <tissue evidence="3">Leaf</tissue>
    </source>
</reference>
<gene>
    <name evidence="3" type="ORF">RHGRI_003686</name>
</gene>